<dbReference type="KEGG" id="fit:Fi14EGH31_14690"/>
<dbReference type="Proteomes" id="UP000240974">
    <property type="component" value="Unassembled WGS sequence"/>
</dbReference>
<feature type="transmembrane region" description="Helical" evidence="1">
    <location>
        <begin position="143"/>
        <end position="159"/>
    </location>
</feature>
<proteinExistence type="predicted"/>
<dbReference type="RefSeq" id="WP_032090030.1">
    <property type="nucleotide sequence ID" value="NZ_JBGLIW010000008.1"/>
</dbReference>
<protein>
    <submittedName>
        <fullName evidence="3">Uncharacterized protein</fullName>
    </submittedName>
</protein>
<keyword evidence="1" id="KW-1133">Transmembrane helix</keyword>
<feature type="transmembrane region" description="Helical" evidence="1">
    <location>
        <begin position="81"/>
        <end position="105"/>
    </location>
</feature>
<evidence type="ECO:0000313" key="3">
    <source>
        <dbReference type="EMBL" id="PST42476.1"/>
    </source>
</evidence>
<sequence>MQIITLIYSIILLFFYHPLYQNYTSLMNTSFSFFYYIWCVLLTLSLCLTFFKVTSLKKFIIFLSLFFFIGLILPYHKNYPIFSTLHVFIPLSCIIIALLFLAYLIKNKQKSEPILAHKIYLWFSYGLSIIAMFIIFFSQINGLIEISVLLFINFILYVLQRS</sequence>
<dbReference type="EMBL" id="AP024085">
    <property type="protein sequence ID" value="BCL57757.1"/>
    <property type="molecule type" value="Genomic_DNA"/>
</dbReference>
<evidence type="ECO:0000313" key="4">
    <source>
        <dbReference type="Proteomes" id="UP000240974"/>
    </source>
</evidence>
<keyword evidence="1" id="KW-0472">Membrane</keyword>
<keyword evidence="1" id="KW-0812">Transmembrane</keyword>
<evidence type="ECO:0000256" key="1">
    <source>
        <dbReference type="SAM" id="Phobius"/>
    </source>
</evidence>
<dbReference type="AlphaFoldDB" id="A0A2T3G4L2"/>
<dbReference type="EMBL" id="PYLQ01000004">
    <property type="protein sequence ID" value="PST42476.1"/>
    <property type="molecule type" value="Genomic_DNA"/>
</dbReference>
<reference evidence="3 4" key="1">
    <citation type="journal article" date="2019" name="Int. J. Syst. Evol. Microbiol.">
        <title>Faecalibacillus intestinalis gen. nov., sp. nov. and Faecalibacillus faecis sp. nov., isolated from human faeces.</title>
        <authorList>
            <person name="Seo B."/>
            <person name="Jeon K."/>
            <person name="Baek I."/>
            <person name="Lee Y.M."/>
            <person name="Baek K."/>
            <person name="Ko G."/>
        </authorList>
    </citation>
    <scope>NUCLEOTIDE SEQUENCE [LARGE SCALE GENOMIC DNA]</scope>
    <source>
        <strain evidence="3 4">SNUG30099</strain>
    </source>
</reference>
<feature type="transmembrane region" description="Helical" evidence="1">
    <location>
        <begin position="5"/>
        <end position="21"/>
    </location>
</feature>
<keyword evidence="4" id="KW-1185">Reference proteome</keyword>
<accession>A0A2T3G4L2</accession>
<organism evidence="3 4">
    <name type="scientific">Faecalibacillus intestinalis</name>
    <dbReference type="NCBI Taxonomy" id="1982626"/>
    <lineage>
        <taxon>Bacteria</taxon>
        <taxon>Bacillati</taxon>
        <taxon>Bacillota</taxon>
        <taxon>Erysipelotrichia</taxon>
        <taxon>Erysipelotrichales</taxon>
        <taxon>Coprobacillaceae</taxon>
        <taxon>Faecalibacillus</taxon>
    </lineage>
</organism>
<dbReference type="Proteomes" id="UP000593842">
    <property type="component" value="Chromosome"/>
</dbReference>
<feature type="transmembrane region" description="Helical" evidence="1">
    <location>
        <begin position="33"/>
        <end position="51"/>
    </location>
</feature>
<reference evidence="2" key="2">
    <citation type="journal article" date="2020" name="Microbiol. Resour. Announc.">
        <title>Complete Genome Sequence of Faecalibacillus intestinalis JCM 34082, Isolated from Feces from a Healthy Japanese Female.</title>
        <authorList>
            <person name="Sakamoto M."/>
            <person name="Ikeyama N."/>
            <person name="Toyoda A."/>
            <person name="Murakami T."/>
            <person name="Mori H."/>
            <person name="Ohkuma M."/>
        </authorList>
    </citation>
    <scope>NUCLEOTIDE SEQUENCE</scope>
    <source>
        <strain evidence="2">14EGH31</strain>
    </source>
</reference>
<feature type="transmembrane region" description="Helical" evidence="1">
    <location>
        <begin position="117"/>
        <end position="137"/>
    </location>
</feature>
<name>A0A2T3G4L2_9FIRM</name>
<feature type="transmembrane region" description="Helical" evidence="1">
    <location>
        <begin position="58"/>
        <end position="75"/>
    </location>
</feature>
<gene>
    <name evidence="3" type="ORF">C7U54_04175</name>
    <name evidence="2" type="ORF">Fi14EGH31_14690</name>
</gene>
<evidence type="ECO:0000313" key="2">
    <source>
        <dbReference type="EMBL" id="BCL57757.1"/>
    </source>
</evidence>